<dbReference type="InterPro" id="IPR017907">
    <property type="entry name" value="Znf_RING_CS"/>
</dbReference>
<dbReference type="Proteomes" id="UP000829354">
    <property type="component" value="Chromosome I"/>
</dbReference>
<dbReference type="InterPro" id="IPR018957">
    <property type="entry name" value="Znf_C3HC4_RING-type"/>
</dbReference>
<feature type="domain" description="WWE" evidence="6">
    <location>
        <begin position="198"/>
        <end position="274"/>
    </location>
</feature>
<evidence type="ECO:0000313" key="7">
    <source>
        <dbReference type="EMBL" id="UMM10678.1"/>
    </source>
</evidence>
<keyword evidence="1" id="KW-0479">Metal-binding</keyword>
<organism evidence="7 8">
    <name type="scientific">Caenorhabditis briggsae</name>
    <dbReference type="NCBI Taxonomy" id="6238"/>
    <lineage>
        <taxon>Eukaryota</taxon>
        <taxon>Metazoa</taxon>
        <taxon>Ecdysozoa</taxon>
        <taxon>Nematoda</taxon>
        <taxon>Chromadorea</taxon>
        <taxon>Rhabditida</taxon>
        <taxon>Rhabditina</taxon>
        <taxon>Rhabditomorpha</taxon>
        <taxon>Rhabditoidea</taxon>
        <taxon>Rhabditidae</taxon>
        <taxon>Peloderinae</taxon>
        <taxon>Caenorhabditis</taxon>
    </lineage>
</organism>
<dbReference type="InterPro" id="IPR033509">
    <property type="entry name" value="RNF146"/>
</dbReference>
<dbReference type="Gene3D" id="3.30.720.50">
    <property type="match status" value="2"/>
</dbReference>
<dbReference type="GO" id="GO:0072572">
    <property type="term" value="F:poly-ADP-D-ribose binding"/>
    <property type="evidence" value="ECO:0007669"/>
    <property type="project" value="InterPro"/>
</dbReference>
<evidence type="ECO:0000256" key="4">
    <source>
        <dbReference type="PROSITE-ProRule" id="PRU00175"/>
    </source>
</evidence>
<dbReference type="InterPro" id="IPR001841">
    <property type="entry name" value="Znf_RING"/>
</dbReference>
<dbReference type="PANTHER" id="PTHR13417">
    <property type="entry name" value="E3 UBIQUITIN-PROTEIN LIGASE RNF146"/>
    <property type="match status" value="1"/>
</dbReference>
<evidence type="ECO:0000259" key="6">
    <source>
        <dbReference type="PROSITE" id="PS50918"/>
    </source>
</evidence>
<evidence type="ECO:0000256" key="3">
    <source>
        <dbReference type="ARBA" id="ARBA00022833"/>
    </source>
</evidence>
<dbReference type="InterPro" id="IPR013083">
    <property type="entry name" value="Znf_RING/FYVE/PHD"/>
</dbReference>
<keyword evidence="3" id="KW-0862">Zinc</keyword>
<accession>A0AAE9DY37</accession>
<sequence length="300" mass="34562">MAPATSFGKIEWFQTSKKEGNSRFIWIYGNPTIKSGCYEFHPDLQDHIEEAYLAEKKTCKVSVFGTVWTLDLKNMKESSKTSKAKPEIRRVRTSQLKKLKCIGVAGAKYAKTSGFQQSDDICAVCYDPSTIPTRIEKCGHIFCFLCLKTNYILGNGCPTCRGAIPYSMFQKPIRADIDFHIECPLEYAVDCAKMLGPDPKKSERESSEKYYWLYQSNHSGWFRYDPKTEYFIEENFKRKNKSCEVYICGLKMTINFKRSTQEIQGKIRKRKIKRIAASDVYKQHDLKGIAGIRTLNYPIS</sequence>
<keyword evidence="2 4" id="KW-0863">Zinc-finger</keyword>
<gene>
    <name evidence="7" type="ORF">L5515_000338</name>
</gene>
<dbReference type="PROSITE" id="PS00518">
    <property type="entry name" value="ZF_RING_1"/>
    <property type="match status" value="1"/>
</dbReference>
<dbReference type="PANTHER" id="PTHR13417:SF7">
    <property type="entry name" value="RING-TYPE DOMAIN-CONTAINING PROTEIN"/>
    <property type="match status" value="1"/>
</dbReference>
<dbReference type="AlphaFoldDB" id="A0AAE9DY37"/>
<dbReference type="PROSITE" id="PS50089">
    <property type="entry name" value="ZF_RING_2"/>
    <property type="match status" value="1"/>
</dbReference>
<dbReference type="GO" id="GO:0008270">
    <property type="term" value="F:zinc ion binding"/>
    <property type="evidence" value="ECO:0007669"/>
    <property type="project" value="UniProtKB-KW"/>
</dbReference>
<dbReference type="GO" id="GO:0061630">
    <property type="term" value="F:ubiquitin protein ligase activity"/>
    <property type="evidence" value="ECO:0007669"/>
    <property type="project" value="InterPro"/>
</dbReference>
<dbReference type="SMART" id="SM00678">
    <property type="entry name" value="WWE"/>
    <property type="match status" value="2"/>
</dbReference>
<evidence type="ECO:0000313" key="8">
    <source>
        <dbReference type="Proteomes" id="UP000829354"/>
    </source>
</evidence>
<dbReference type="SUPFAM" id="SSF57850">
    <property type="entry name" value="RING/U-box"/>
    <property type="match status" value="1"/>
</dbReference>
<feature type="domain" description="WWE" evidence="6">
    <location>
        <begin position="11"/>
        <end position="90"/>
    </location>
</feature>
<reference evidence="7 8" key="1">
    <citation type="submission" date="2022-04" db="EMBL/GenBank/DDBJ databases">
        <title>Chromosome-level reference genomes for two strains of Caenorhabditis briggsae: an improved platform for comparative genomics.</title>
        <authorList>
            <person name="Stevens L."/>
            <person name="Andersen E."/>
        </authorList>
    </citation>
    <scope>NUCLEOTIDE SEQUENCE [LARGE SCALE GENOMIC DNA]</scope>
    <source>
        <strain evidence="7">VX34</strain>
        <tissue evidence="7">Whole-organism</tissue>
    </source>
</reference>
<dbReference type="InterPro" id="IPR037197">
    <property type="entry name" value="WWE_dom_sf"/>
</dbReference>
<evidence type="ECO:0008006" key="9">
    <source>
        <dbReference type="Google" id="ProtNLM"/>
    </source>
</evidence>
<keyword evidence="8" id="KW-1185">Reference proteome</keyword>
<dbReference type="Gene3D" id="3.30.40.10">
    <property type="entry name" value="Zinc/RING finger domain, C3HC4 (zinc finger)"/>
    <property type="match status" value="1"/>
</dbReference>
<dbReference type="GO" id="GO:0016055">
    <property type="term" value="P:Wnt signaling pathway"/>
    <property type="evidence" value="ECO:0007669"/>
    <property type="project" value="InterPro"/>
</dbReference>
<evidence type="ECO:0000259" key="5">
    <source>
        <dbReference type="PROSITE" id="PS50089"/>
    </source>
</evidence>
<dbReference type="InterPro" id="IPR018123">
    <property type="entry name" value="WWE-dom_subgr"/>
</dbReference>
<dbReference type="SUPFAM" id="SSF117839">
    <property type="entry name" value="WWE domain"/>
    <property type="match status" value="2"/>
</dbReference>
<dbReference type="PROSITE" id="PS50918">
    <property type="entry name" value="WWE"/>
    <property type="match status" value="2"/>
</dbReference>
<evidence type="ECO:0000256" key="1">
    <source>
        <dbReference type="ARBA" id="ARBA00022723"/>
    </source>
</evidence>
<dbReference type="SMART" id="SM00184">
    <property type="entry name" value="RING"/>
    <property type="match status" value="1"/>
</dbReference>
<dbReference type="EMBL" id="CP092620">
    <property type="protein sequence ID" value="UMM10678.1"/>
    <property type="molecule type" value="Genomic_DNA"/>
</dbReference>
<name>A0AAE9DY37_CAEBR</name>
<dbReference type="InterPro" id="IPR004170">
    <property type="entry name" value="WWE_dom"/>
</dbReference>
<feature type="domain" description="RING-type" evidence="5">
    <location>
        <begin position="122"/>
        <end position="161"/>
    </location>
</feature>
<dbReference type="Pfam" id="PF00097">
    <property type="entry name" value="zf-C3HC4"/>
    <property type="match status" value="1"/>
</dbReference>
<protein>
    <recommendedName>
        <fullName evidence="9">RING-type E3 ubiquitin transferase</fullName>
    </recommendedName>
</protein>
<dbReference type="Pfam" id="PF02825">
    <property type="entry name" value="WWE"/>
    <property type="match status" value="2"/>
</dbReference>
<proteinExistence type="predicted"/>
<evidence type="ECO:0000256" key="2">
    <source>
        <dbReference type="ARBA" id="ARBA00022771"/>
    </source>
</evidence>